<accession>A0A095BGA5</accession>
<name>A0A095BGA5_9HYPH</name>
<dbReference type="RefSeq" id="WP_034441411.1">
    <property type="nucleotide sequence ID" value="NZ_JMTK01000001.1"/>
</dbReference>
<dbReference type="Proteomes" id="UP000033731">
    <property type="component" value="Unassembled WGS sequence"/>
</dbReference>
<protein>
    <submittedName>
        <fullName evidence="2">Flagellar hook-associated protein FlgL</fullName>
    </submittedName>
</protein>
<dbReference type="NCBIfam" id="NF004669">
    <property type="entry name" value="PRK06008.1"/>
    <property type="match status" value="1"/>
</dbReference>
<proteinExistence type="predicted"/>
<sequence>MKITGVSTSSIFDRMNILTKDLSNDVEKLQHESITGQCWDYGLQLGSKVTDIIEFEQEKNHVTERLRGSELVKTRLSILQKHVEKIDDVYQNALQKMPLLQGNEDKHAIAQVVSLLQDSFQSTIEFFNTTEGGKYLFSGINTSEKPLQDYFAKDSLAKQSFDQMLKDFLKENSKNLPIGQNLDVSSMNGHQMTDFINKLEEKFSNDEYWSKNWSHASDQNIKYHSSNAGNLEVSVNVNSDAIRNFMLFSVIGVEFLNKDLTTESRNVLNNKMASFIGQGVQDLNHQSAFLGFSEKRIEEEINFLQDKMNIIDTYILKSVSVDQYKASVGLTELINKIDMSYMITAKLQKLSLLNYL</sequence>
<dbReference type="SUPFAM" id="SSF64518">
    <property type="entry name" value="Phase 1 flagellin"/>
    <property type="match status" value="1"/>
</dbReference>
<keyword evidence="3" id="KW-1185">Reference proteome</keyword>
<keyword evidence="2" id="KW-0282">Flagellum</keyword>
<evidence type="ECO:0000313" key="3">
    <source>
        <dbReference type="Proteomes" id="UP000033731"/>
    </source>
</evidence>
<keyword evidence="2" id="KW-0969">Cilium</keyword>
<dbReference type="Pfam" id="PF00700">
    <property type="entry name" value="Flagellin_C"/>
    <property type="match status" value="1"/>
</dbReference>
<reference evidence="2 3" key="1">
    <citation type="journal article" date="2015" name="Phytopathology">
        <title>Genomes of Candidatus Liberibacter solanacearum haplotype A from New Zealand and the USA suggest significant genome plasticity in the species.</title>
        <authorList>
            <person name="Thompson S.M."/>
            <person name="Johnson C.P."/>
            <person name="Lu A.Y."/>
            <person name="Frampton R.A."/>
            <person name="Sullivan K.L."/>
            <person name="Fiers M.W."/>
            <person name="Crowhurst R.N."/>
            <person name="Pitman A.R."/>
            <person name="Scott I."/>
            <person name="Gudmestad N.C."/>
            <person name="Smith G.R."/>
        </authorList>
    </citation>
    <scope>NUCLEOTIDE SEQUENCE [LARGE SCALE GENOMIC DNA]</scope>
    <source>
        <strain evidence="2 3">LsoNZ1</strain>
    </source>
</reference>
<keyword evidence="2" id="KW-0966">Cell projection</keyword>
<dbReference type="PATRIC" id="fig|556287.8.peg.22"/>
<organism evidence="2 3">
    <name type="scientific">Candidatus Liberibacter solanacearum</name>
    <dbReference type="NCBI Taxonomy" id="556287"/>
    <lineage>
        <taxon>Bacteria</taxon>
        <taxon>Pseudomonadati</taxon>
        <taxon>Pseudomonadota</taxon>
        <taxon>Alphaproteobacteria</taxon>
        <taxon>Hyphomicrobiales</taxon>
        <taxon>Rhizobiaceae</taxon>
        <taxon>Liberibacter</taxon>
    </lineage>
</organism>
<feature type="domain" description="Flagellin C-terminal" evidence="1">
    <location>
        <begin position="275"/>
        <end position="356"/>
    </location>
</feature>
<dbReference type="AlphaFoldDB" id="A0A095BGA5"/>
<dbReference type="InterPro" id="IPR046358">
    <property type="entry name" value="Flagellin_C"/>
</dbReference>
<dbReference type="EMBL" id="JMTK01000001">
    <property type="protein sequence ID" value="KJZ82422.1"/>
    <property type="molecule type" value="Genomic_DNA"/>
</dbReference>
<dbReference type="Gene3D" id="1.20.1330.10">
    <property type="entry name" value="f41 fragment of flagellin, N-terminal domain"/>
    <property type="match status" value="1"/>
</dbReference>
<gene>
    <name evidence="2" type="ORF">DJ66_0022</name>
</gene>
<evidence type="ECO:0000313" key="2">
    <source>
        <dbReference type="EMBL" id="KJZ82422.1"/>
    </source>
</evidence>
<comment type="caution">
    <text evidence="2">The sequence shown here is derived from an EMBL/GenBank/DDBJ whole genome shotgun (WGS) entry which is preliminary data.</text>
</comment>
<evidence type="ECO:0000259" key="1">
    <source>
        <dbReference type="Pfam" id="PF00700"/>
    </source>
</evidence>